<dbReference type="PRINTS" id="PR01638">
    <property type="entry name" value="MHCCLASSI"/>
</dbReference>
<dbReference type="InterPro" id="IPR001039">
    <property type="entry name" value="MHC_I_a_a1/a2"/>
</dbReference>
<dbReference type="SUPFAM" id="SSF54452">
    <property type="entry name" value="MHC antigen-recognition domain"/>
    <property type="match status" value="1"/>
</dbReference>
<evidence type="ECO:0000259" key="11">
    <source>
        <dbReference type="PROSITE" id="PS50835"/>
    </source>
</evidence>
<organism evidence="12 13">
    <name type="scientific">Phrynosoma platyrhinos</name>
    <name type="common">Desert horned lizard</name>
    <dbReference type="NCBI Taxonomy" id="52577"/>
    <lineage>
        <taxon>Eukaryota</taxon>
        <taxon>Metazoa</taxon>
        <taxon>Chordata</taxon>
        <taxon>Craniata</taxon>
        <taxon>Vertebrata</taxon>
        <taxon>Euteleostomi</taxon>
        <taxon>Lepidosauria</taxon>
        <taxon>Squamata</taxon>
        <taxon>Bifurcata</taxon>
        <taxon>Unidentata</taxon>
        <taxon>Episquamata</taxon>
        <taxon>Toxicofera</taxon>
        <taxon>Iguania</taxon>
        <taxon>Phrynosomatidae</taxon>
        <taxon>Phrynosomatinae</taxon>
        <taxon>Phrynosoma</taxon>
    </lineage>
</organism>
<dbReference type="CDD" id="cd07698">
    <property type="entry name" value="IgC1_MHC_I_alpha3"/>
    <property type="match status" value="1"/>
</dbReference>
<gene>
    <name evidence="12" type="ORF">JD844_013923</name>
</gene>
<evidence type="ECO:0000256" key="2">
    <source>
        <dbReference type="ARBA" id="ARBA00022451"/>
    </source>
</evidence>
<keyword evidence="9" id="KW-0325">Glycoprotein</keyword>
<dbReference type="InterPro" id="IPR003006">
    <property type="entry name" value="Ig/MHC_CS"/>
</dbReference>
<dbReference type="Pfam" id="PF07654">
    <property type="entry name" value="C1-set"/>
    <property type="match status" value="1"/>
</dbReference>
<keyword evidence="4" id="KW-0732">Signal</keyword>
<evidence type="ECO:0000313" key="12">
    <source>
        <dbReference type="EMBL" id="KAH0630661.1"/>
    </source>
</evidence>
<sequence>MEKADAQYWNTETQIIQSRENHVTEHLRTIMNDYSQSEGFHTLQLMYGCELRRDGSKEEYYKYAYDGRNFISLNKETLTWVASDVQAQIFKRSWDAKPLVSDFIKAYLEETCIEWLKKNLDYGKETLLRTEPPVGKVTHQAIGDGQEALICQAQGFYPREIEATWRKGEEILEHETFRRSIAPNSDGTYHIWLSIEIDPKDRDLYRCHVDHASLAEPLVLAFKEPGGEKLEGA</sequence>
<dbReference type="Gene3D" id="2.60.40.10">
    <property type="entry name" value="Immunoglobulins"/>
    <property type="match status" value="1"/>
</dbReference>
<keyword evidence="2" id="KW-0490">MHC I</keyword>
<keyword evidence="8" id="KW-1015">Disulfide bond</keyword>
<dbReference type="SMART" id="SM00407">
    <property type="entry name" value="IGc1"/>
    <property type="match status" value="1"/>
</dbReference>
<dbReference type="PANTHER" id="PTHR16675">
    <property type="entry name" value="MHC CLASS I-RELATED"/>
    <property type="match status" value="1"/>
</dbReference>
<comment type="similarity">
    <text evidence="10">Belongs to the MHC class I family.</text>
</comment>
<dbReference type="SUPFAM" id="SSF48726">
    <property type="entry name" value="Immunoglobulin"/>
    <property type="match status" value="1"/>
</dbReference>
<dbReference type="InterPro" id="IPR036179">
    <property type="entry name" value="Ig-like_dom_sf"/>
</dbReference>
<dbReference type="EMBL" id="JAIPUX010000439">
    <property type="protein sequence ID" value="KAH0630661.1"/>
    <property type="molecule type" value="Genomic_DNA"/>
</dbReference>
<protein>
    <recommendedName>
        <fullName evidence="11">Ig-like domain-containing protein</fullName>
    </recommendedName>
</protein>
<keyword evidence="6" id="KW-1133">Transmembrane helix</keyword>
<keyword evidence="5" id="KW-0391">Immunity</keyword>
<accession>A0ABQ7TM93</accession>
<dbReference type="PROSITE" id="PS00290">
    <property type="entry name" value="IG_MHC"/>
    <property type="match status" value="1"/>
</dbReference>
<reference evidence="12 13" key="1">
    <citation type="journal article" date="2022" name="Gigascience">
        <title>A chromosome-level genome assembly and annotation of the desert horned lizard, Phrynosoma platyrhinos, provides insight into chromosomal rearrangements among reptiles.</title>
        <authorList>
            <person name="Koochekian N."/>
            <person name="Ascanio A."/>
            <person name="Farleigh K."/>
            <person name="Card D.C."/>
            <person name="Schield D.R."/>
            <person name="Castoe T.A."/>
            <person name="Jezkova T."/>
        </authorList>
    </citation>
    <scope>NUCLEOTIDE SEQUENCE [LARGE SCALE GENOMIC DNA]</scope>
    <source>
        <strain evidence="12">NK-2021</strain>
    </source>
</reference>
<keyword evidence="7" id="KW-0472">Membrane</keyword>
<dbReference type="PROSITE" id="PS50835">
    <property type="entry name" value="IG_LIKE"/>
    <property type="match status" value="1"/>
</dbReference>
<dbReference type="InterPro" id="IPR037055">
    <property type="entry name" value="MHC_I-like_Ag-recog_sf"/>
</dbReference>
<dbReference type="InterPro" id="IPR003597">
    <property type="entry name" value="Ig_C1-set"/>
</dbReference>
<name>A0ABQ7TM93_PHRPL</name>
<evidence type="ECO:0000256" key="10">
    <source>
        <dbReference type="RuleBase" id="RU004439"/>
    </source>
</evidence>
<dbReference type="Proteomes" id="UP000826234">
    <property type="component" value="Unassembled WGS sequence"/>
</dbReference>
<evidence type="ECO:0000256" key="3">
    <source>
        <dbReference type="ARBA" id="ARBA00022692"/>
    </source>
</evidence>
<dbReference type="InterPro" id="IPR011162">
    <property type="entry name" value="MHC_I/II-like_Ag-recog"/>
</dbReference>
<proteinExistence type="inferred from homology"/>
<evidence type="ECO:0000313" key="13">
    <source>
        <dbReference type="Proteomes" id="UP000826234"/>
    </source>
</evidence>
<evidence type="ECO:0000256" key="8">
    <source>
        <dbReference type="ARBA" id="ARBA00023157"/>
    </source>
</evidence>
<keyword evidence="13" id="KW-1185">Reference proteome</keyword>
<comment type="caution">
    <text evidence="12">The sequence shown here is derived from an EMBL/GenBank/DDBJ whole genome shotgun (WGS) entry which is preliminary data.</text>
</comment>
<evidence type="ECO:0000256" key="1">
    <source>
        <dbReference type="ARBA" id="ARBA00004479"/>
    </source>
</evidence>
<evidence type="ECO:0000256" key="6">
    <source>
        <dbReference type="ARBA" id="ARBA00022989"/>
    </source>
</evidence>
<evidence type="ECO:0000256" key="7">
    <source>
        <dbReference type="ARBA" id="ARBA00023136"/>
    </source>
</evidence>
<dbReference type="InterPro" id="IPR050208">
    <property type="entry name" value="MHC_class-I_related"/>
</dbReference>
<dbReference type="PANTHER" id="PTHR16675:SF242">
    <property type="entry name" value="MAJOR HISTOCOMPATIBILITY COMPLEX CLASS I-RELATED GENE PROTEIN"/>
    <property type="match status" value="1"/>
</dbReference>
<dbReference type="Pfam" id="PF00129">
    <property type="entry name" value="MHC_I"/>
    <property type="match status" value="1"/>
</dbReference>
<evidence type="ECO:0000256" key="9">
    <source>
        <dbReference type="ARBA" id="ARBA00023180"/>
    </source>
</evidence>
<feature type="domain" description="Ig-like" evidence="11">
    <location>
        <begin position="132"/>
        <end position="221"/>
    </location>
</feature>
<dbReference type="InterPro" id="IPR007110">
    <property type="entry name" value="Ig-like_dom"/>
</dbReference>
<dbReference type="InterPro" id="IPR011161">
    <property type="entry name" value="MHC_I-like_Ag-recog"/>
</dbReference>
<keyword evidence="3" id="KW-0812">Transmembrane</keyword>
<dbReference type="Gene3D" id="3.30.500.10">
    <property type="entry name" value="MHC class I-like antigen recognition-like"/>
    <property type="match status" value="1"/>
</dbReference>
<comment type="subcellular location">
    <subcellularLocation>
        <location evidence="1">Membrane</location>
        <topology evidence="1">Single-pass type I membrane protein</topology>
    </subcellularLocation>
</comment>
<evidence type="ECO:0000256" key="4">
    <source>
        <dbReference type="ARBA" id="ARBA00022729"/>
    </source>
</evidence>
<evidence type="ECO:0000256" key="5">
    <source>
        <dbReference type="ARBA" id="ARBA00022859"/>
    </source>
</evidence>
<dbReference type="InterPro" id="IPR013783">
    <property type="entry name" value="Ig-like_fold"/>
</dbReference>